<dbReference type="Proteomes" id="UP000561459">
    <property type="component" value="Unassembled WGS sequence"/>
</dbReference>
<dbReference type="FunFam" id="1.10.3720.10:FF:000001">
    <property type="entry name" value="Glycine betaine ABC transporter, permease"/>
    <property type="match status" value="1"/>
</dbReference>
<dbReference type="EMBL" id="JACIDY010000003">
    <property type="protein sequence ID" value="MBB3940119.1"/>
    <property type="molecule type" value="Genomic_DNA"/>
</dbReference>
<dbReference type="PANTHER" id="PTHR30177">
    <property type="entry name" value="GLYCINE BETAINE/L-PROLINE TRANSPORT SYSTEM PERMEASE PROTEIN PROW"/>
    <property type="match status" value="1"/>
</dbReference>
<evidence type="ECO:0000256" key="3">
    <source>
        <dbReference type="ARBA" id="ARBA00022692"/>
    </source>
</evidence>
<dbReference type="PROSITE" id="PS50928">
    <property type="entry name" value="ABC_TM1"/>
    <property type="match status" value="1"/>
</dbReference>
<comment type="caution">
    <text evidence="10">The sequence shown here is derived from an EMBL/GenBank/DDBJ whole genome shotgun (WGS) entry which is preliminary data.</text>
</comment>
<evidence type="ECO:0000313" key="10">
    <source>
        <dbReference type="EMBL" id="MBB3940119.1"/>
    </source>
</evidence>
<dbReference type="GO" id="GO:0043190">
    <property type="term" value="C:ATP-binding cassette (ABC) transporter complex"/>
    <property type="evidence" value="ECO:0007669"/>
    <property type="project" value="InterPro"/>
</dbReference>
<accession>A0A7W6C1X0</accession>
<dbReference type="SUPFAM" id="SSF53850">
    <property type="entry name" value="Periplasmic binding protein-like II"/>
    <property type="match status" value="1"/>
</dbReference>
<comment type="similarity">
    <text evidence="6">In the C-terminal section; belongs to the OsmX family.</text>
</comment>
<feature type="transmembrane region" description="Helical" evidence="8">
    <location>
        <begin position="479"/>
        <end position="501"/>
    </location>
</feature>
<gene>
    <name evidence="10" type="ORF">GGR39_001769</name>
</gene>
<evidence type="ECO:0000256" key="8">
    <source>
        <dbReference type="RuleBase" id="RU363032"/>
    </source>
</evidence>
<evidence type="ECO:0000259" key="9">
    <source>
        <dbReference type="PROSITE" id="PS50928"/>
    </source>
</evidence>
<evidence type="ECO:0000256" key="7">
    <source>
        <dbReference type="ARBA" id="ARBA00035652"/>
    </source>
</evidence>
<keyword evidence="3 8" id="KW-0812">Transmembrane</keyword>
<name>A0A7W6C1X0_9SPHN</name>
<comment type="similarity">
    <text evidence="8">Belongs to the binding-protein-dependent transport system permease family.</text>
</comment>
<keyword evidence="11" id="KW-1185">Reference proteome</keyword>
<dbReference type="Pfam" id="PF00528">
    <property type="entry name" value="BPD_transp_1"/>
    <property type="match status" value="1"/>
</dbReference>
<dbReference type="CDD" id="cd06261">
    <property type="entry name" value="TM_PBP2"/>
    <property type="match status" value="1"/>
</dbReference>
<evidence type="ECO:0000256" key="2">
    <source>
        <dbReference type="ARBA" id="ARBA00022448"/>
    </source>
</evidence>
<dbReference type="GO" id="GO:0022857">
    <property type="term" value="F:transmembrane transporter activity"/>
    <property type="evidence" value="ECO:0007669"/>
    <property type="project" value="InterPro"/>
</dbReference>
<dbReference type="InterPro" id="IPR051204">
    <property type="entry name" value="ABC_transp_perm/SBD"/>
</dbReference>
<keyword evidence="5 8" id="KW-0472">Membrane</keyword>
<dbReference type="Gene3D" id="1.10.3720.10">
    <property type="entry name" value="MetI-like"/>
    <property type="match status" value="1"/>
</dbReference>
<evidence type="ECO:0000256" key="6">
    <source>
        <dbReference type="ARBA" id="ARBA00035642"/>
    </source>
</evidence>
<reference evidence="10 11" key="1">
    <citation type="submission" date="2020-08" db="EMBL/GenBank/DDBJ databases">
        <title>Genomic Encyclopedia of Type Strains, Phase IV (KMG-IV): sequencing the most valuable type-strain genomes for metagenomic binning, comparative biology and taxonomic classification.</title>
        <authorList>
            <person name="Goeker M."/>
        </authorList>
    </citation>
    <scope>NUCLEOTIDE SEQUENCE [LARGE SCALE GENOMIC DNA]</scope>
    <source>
        <strain evidence="10 11">DSM 27568</strain>
    </source>
</reference>
<dbReference type="GO" id="GO:0031460">
    <property type="term" value="P:glycine betaine transport"/>
    <property type="evidence" value="ECO:0007669"/>
    <property type="project" value="TreeGrafter"/>
</dbReference>
<evidence type="ECO:0000256" key="4">
    <source>
        <dbReference type="ARBA" id="ARBA00022989"/>
    </source>
</evidence>
<protein>
    <submittedName>
        <fullName evidence="10">Osmoprotectant transport system permease protein</fullName>
    </submittedName>
</protein>
<dbReference type="PANTHER" id="PTHR30177:SF4">
    <property type="entry name" value="OSMOPROTECTANT IMPORT PERMEASE PROTEIN OSMW"/>
    <property type="match status" value="1"/>
</dbReference>
<organism evidence="10 11">
    <name type="scientific">Novosphingobium fluoreni</name>
    <dbReference type="NCBI Taxonomy" id="1391222"/>
    <lineage>
        <taxon>Bacteria</taxon>
        <taxon>Pseudomonadati</taxon>
        <taxon>Pseudomonadota</taxon>
        <taxon>Alphaproteobacteria</taxon>
        <taxon>Sphingomonadales</taxon>
        <taxon>Sphingomonadaceae</taxon>
        <taxon>Novosphingobium</taxon>
    </lineage>
</organism>
<dbReference type="Gene3D" id="3.40.190.120">
    <property type="entry name" value="Osmoprotection protein (prox), domain 2"/>
    <property type="match status" value="1"/>
</dbReference>
<sequence>MALSSPRWLPQALSFQRRTGGRRRARGWLVLAAVILALLIPTLAQAKPVTVGSKKFTESVILAEMARIALEQAGVPATHRRELGGSRILFDAVAAGDIDFYPEYTGTLRFETFADRKLKDDAALAPILAQRGLALSKPLGFSDGYALAIRVDTAKRYGVATLSDLARHPQLNVAVSNEFVDRADGWRALSAAYGYGAIKVRGIDHDLAYRALAGGQIDVTDVYTTDAEIAAYNLVVLKDDRAFFPRYDGAFLYRRSLPAKAVAALDALAGRLDEAKMRELNRKVRIDGMSETDVAREALGLKADTTAQDTLWSRLLARTREHFALVAVALGLALVIALPLGIAAARLPRLGTLVLPLTGVLQTIPSLALFVMLIPLLGIGAAPTIAALFLYSLLPIVRNTHAGLTGISPTLLDSAEALGLSRKTRLLRIELPLALPTILAGVRTAAVIAVGLATLGAIIGAGGYGQPILTGIRLANNGLILEGAVPAAVFALVIEGAFHLLERAITPRGLLKSTQ</sequence>
<proteinExistence type="inferred from homology"/>
<evidence type="ECO:0000313" key="11">
    <source>
        <dbReference type="Proteomes" id="UP000561459"/>
    </source>
</evidence>
<dbReference type="Pfam" id="PF04069">
    <property type="entry name" value="OpuAC"/>
    <property type="match status" value="1"/>
</dbReference>
<feature type="transmembrane region" description="Helical" evidence="8">
    <location>
        <begin position="323"/>
        <end position="347"/>
    </location>
</feature>
<dbReference type="Gene3D" id="3.40.190.10">
    <property type="entry name" value="Periplasmic binding protein-like II"/>
    <property type="match status" value="1"/>
</dbReference>
<dbReference type="InterPro" id="IPR007210">
    <property type="entry name" value="ABC_Gly_betaine_transp_sub-bd"/>
</dbReference>
<dbReference type="AlphaFoldDB" id="A0A7W6C1X0"/>
<keyword evidence="4 8" id="KW-1133">Transmembrane helix</keyword>
<evidence type="ECO:0000256" key="1">
    <source>
        <dbReference type="ARBA" id="ARBA00004651"/>
    </source>
</evidence>
<feature type="transmembrane region" description="Helical" evidence="8">
    <location>
        <begin position="433"/>
        <end position="459"/>
    </location>
</feature>
<feature type="transmembrane region" description="Helical" evidence="8">
    <location>
        <begin position="367"/>
        <end position="394"/>
    </location>
</feature>
<comment type="subcellular location">
    <subcellularLocation>
        <location evidence="1 8">Cell membrane</location>
        <topology evidence="1 8">Multi-pass membrane protein</topology>
    </subcellularLocation>
</comment>
<dbReference type="InterPro" id="IPR035906">
    <property type="entry name" value="MetI-like_sf"/>
</dbReference>
<dbReference type="SUPFAM" id="SSF161098">
    <property type="entry name" value="MetI-like"/>
    <property type="match status" value="1"/>
</dbReference>
<evidence type="ECO:0000256" key="5">
    <source>
        <dbReference type="ARBA" id="ARBA00023136"/>
    </source>
</evidence>
<comment type="similarity">
    <text evidence="7">In the N-terminal section; belongs to the binding-protein-dependent transport system permease family.</text>
</comment>
<dbReference type="InterPro" id="IPR000515">
    <property type="entry name" value="MetI-like"/>
</dbReference>
<feature type="domain" description="ABC transmembrane type-1" evidence="9">
    <location>
        <begin position="319"/>
        <end position="502"/>
    </location>
</feature>
<keyword evidence="2 8" id="KW-0813">Transport</keyword>